<dbReference type="PROSITE" id="PS50112">
    <property type="entry name" value="PAS"/>
    <property type="match status" value="1"/>
</dbReference>
<dbReference type="EMBL" id="CP038437">
    <property type="protein sequence ID" value="QEM80242.1"/>
    <property type="molecule type" value="Genomic_DNA"/>
</dbReference>
<reference evidence="13" key="1">
    <citation type="submission" date="2021-02" db="EMBL/GenBank/DDBJ databases">
        <title>Strain Y2R2, a novel species of the genus Halomonas.</title>
        <authorList>
            <person name="Huang H."/>
        </authorList>
    </citation>
    <scope>NUCLEOTIDE SEQUENCE</scope>
    <source>
        <strain evidence="13">Y2R2</strain>
    </source>
</reference>
<evidence type="ECO:0000313" key="14">
    <source>
        <dbReference type="Proteomes" id="UP000324285"/>
    </source>
</evidence>
<dbReference type="Pfam" id="PF25601">
    <property type="entry name" value="AAA_lid_14"/>
    <property type="match status" value="1"/>
</dbReference>
<dbReference type="InterPro" id="IPR035965">
    <property type="entry name" value="PAS-like_dom_sf"/>
</dbReference>
<evidence type="ECO:0000256" key="4">
    <source>
        <dbReference type="ARBA" id="ARBA00023015"/>
    </source>
</evidence>
<keyword evidence="6" id="KW-0804">Transcription</keyword>
<organism evidence="13 14">
    <name type="scientific">Halomonas binhaiensis</name>
    <dbReference type="NCBI Taxonomy" id="2562282"/>
    <lineage>
        <taxon>Bacteria</taxon>
        <taxon>Pseudomonadati</taxon>
        <taxon>Pseudomonadota</taxon>
        <taxon>Gammaproteobacteria</taxon>
        <taxon>Oceanospirillales</taxon>
        <taxon>Halomonadaceae</taxon>
        <taxon>Halomonas</taxon>
    </lineage>
</organism>
<keyword evidence="5" id="KW-0238">DNA-binding</keyword>
<dbReference type="InterPro" id="IPR025944">
    <property type="entry name" value="Sigma_54_int_dom_CS"/>
</dbReference>
<keyword evidence="3" id="KW-0067">ATP-binding</keyword>
<evidence type="ECO:0000256" key="6">
    <source>
        <dbReference type="ARBA" id="ARBA00023163"/>
    </source>
</evidence>
<dbReference type="Gene3D" id="3.40.50.300">
    <property type="entry name" value="P-loop containing nucleotide triphosphate hydrolases"/>
    <property type="match status" value="1"/>
</dbReference>
<evidence type="ECO:0000313" key="13">
    <source>
        <dbReference type="EMBL" id="QEM80242.1"/>
    </source>
</evidence>
<dbReference type="SMART" id="SM00091">
    <property type="entry name" value="PAS"/>
    <property type="match status" value="1"/>
</dbReference>
<dbReference type="FunFam" id="3.40.50.300:FF:000006">
    <property type="entry name" value="DNA-binding transcriptional regulator NtrC"/>
    <property type="match status" value="1"/>
</dbReference>
<protein>
    <recommendedName>
        <fullName evidence="7">HTH-type transcriptional regulatory protein TyrR</fullName>
    </recommendedName>
</protein>
<keyword evidence="4" id="KW-0805">Transcription regulation</keyword>
<dbReference type="GO" id="GO:0006355">
    <property type="term" value="P:regulation of DNA-templated transcription"/>
    <property type="evidence" value="ECO:0007669"/>
    <property type="project" value="InterPro"/>
</dbReference>
<dbReference type="InterPro" id="IPR000014">
    <property type="entry name" value="PAS"/>
</dbReference>
<dbReference type="Pfam" id="PF18024">
    <property type="entry name" value="HTH_50"/>
    <property type="match status" value="1"/>
</dbReference>
<dbReference type="GO" id="GO:0003677">
    <property type="term" value="F:DNA binding"/>
    <property type="evidence" value="ECO:0007669"/>
    <property type="project" value="UniProtKB-KW"/>
</dbReference>
<dbReference type="InterPro" id="IPR000644">
    <property type="entry name" value="CBS_dom"/>
</dbReference>
<dbReference type="Gene3D" id="1.10.8.60">
    <property type="match status" value="1"/>
</dbReference>
<dbReference type="PROSITE" id="PS00676">
    <property type="entry name" value="SIGMA54_INTERACT_2"/>
    <property type="match status" value="1"/>
</dbReference>
<dbReference type="PROSITE" id="PS50045">
    <property type="entry name" value="SIGMA54_INTERACT_4"/>
    <property type="match status" value="1"/>
</dbReference>
<dbReference type="PANTHER" id="PTHR32071">
    <property type="entry name" value="TRANSCRIPTIONAL REGULATORY PROTEIN"/>
    <property type="match status" value="1"/>
</dbReference>
<evidence type="ECO:0000256" key="3">
    <source>
        <dbReference type="ARBA" id="ARBA00022840"/>
    </source>
</evidence>
<dbReference type="InterPro" id="IPR000700">
    <property type="entry name" value="PAS-assoc_C"/>
</dbReference>
<dbReference type="SMART" id="SM00382">
    <property type="entry name" value="AAA"/>
    <property type="match status" value="1"/>
</dbReference>
<dbReference type="SUPFAM" id="SSF46689">
    <property type="entry name" value="Homeodomain-like"/>
    <property type="match status" value="1"/>
</dbReference>
<evidence type="ECO:0000259" key="11">
    <source>
        <dbReference type="PROSITE" id="PS50113"/>
    </source>
</evidence>
<evidence type="ECO:0000256" key="5">
    <source>
        <dbReference type="ARBA" id="ARBA00023125"/>
    </source>
</evidence>
<gene>
    <name evidence="13" type="ORF">E4T21_00725</name>
</gene>
<accession>A0A5C1N925</accession>
<dbReference type="NCBIfam" id="TIGR00229">
    <property type="entry name" value="sensory_box"/>
    <property type="match status" value="1"/>
</dbReference>
<dbReference type="PROSITE" id="PS50113">
    <property type="entry name" value="PAC"/>
    <property type="match status" value="1"/>
</dbReference>
<dbReference type="InterPro" id="IPR046342">
    <property type="entry name" value="CBS_dom_sf"/>
</dbReference>
<dbReference type="InterPro" id="IPR013767">
    <property type="entry name" value="PAS_fold"/>
</dbReference>
<dbReference type="KEGG" id="hbh:E4T21_00725"/>
<dbReference type="Gene3D" id="1.10.10.60">
    <property type="entry name" value="Homeodomain-like"/>
    <property type="match status" value="1"/>
</dbReference>
<feature type="domain" description="Sigma-54 factor interaction" evidence="9">
    <location>
        <begin position="234"/>
        <end position="452"/>
    </location>
</feature>
<dbReference type="InterPro" id="IPR030828">
    <property type="entry name" value="HTH_TyrR"/>
</dbReference>
<dbReference type="Proteomes" id="UP000324285">
    <property type="component" value="Chromosome"/>
</dbReference>
<dbReference type="CDD" id="cd00130">
    <property type="entry name" value="PAS"/>
    <property type="match status" value="1"/>
</dbReference>
<evidence type="ECO:0000256" key="2">
    <source>
        <dbReference type="ARBA" id="ARBA00022797"/>
    </source>
</evidence>
<dbReference type="Pfam" id="PF00989">
    <property type="entry name" value="PAS"/>
    <property type="match status" value="1"/>
</dbReference>
<evidence type="ECO:0000256" key="8">
    <source>
        <dbReference type="PROSITE-ProRule" id="PRU00703"/>
    </source>
</evidence>
<dbReference type="GO" id="GO:0005524">
    <property type="term" value="F:ATP binding"/>
    <property type="evidence" value="ECO:0007669"/>
    <property type="project" value="UniProtKB-KW"/>
</dbReference>
<dbReference type="InterPro" id="IPR002078">
    <property type="entry name" value="Sigma_54_int"/>
</dbReference>
<keyword evidence="14" id="KW-1185">Reference proteome</keyword>
<evidence type="ECO:0000259" key="12">
    <source>
        <dbReference type="PROSITE" id="PS51371"/>
    </source>
</evidence>
<dbReference type="InterPro" id="IPR058031">
    <property type="entry name" value="AAA_lid_NorR"/>
</dbReference>
<dbReference type="SUPFAM" id="SSF52540">
    <property type="entry name" value="P-loop containing nucleoside triphosphate hydrolases"/>
    <property type="match status" value="1"/>
</dbReference>
<dbReference type="Pfam" id="PF00158">
    <property type="entry name" value="Sigma54_activat"/>
    <property type="match status" value="1"/>
</dbReference>
<dbReference type="PROSITE" id="PS00688">
    <property type="entry name" value="SIGMA54_INTERACT_3"/>
    <property type="match status" value="1"/>
</dbReference>
<keyword evidence="1" id="KW-0547">Nucleotide-binding</keyword>
<name>A0A5C1N925_9GAMM</name>
<dbReference type="PROSITE" id="PS51371">
    <property type="entry name" value="CBS"/>
    <property type="match status" value="1"/>
</dbReference>
<keyword evidence="2" id="KW-0058">Aromatic hydrocarbons catabolism</keyword>
<keyword evidence="8" id="KW-0129">CBS domain</keyword>
<dbReference type="InterPro" id="IPR025943">
    <property type="entry name" value="Sigma_54_int_dom_ATP-bd_2"/>
</dbReference>
<dbReference type="InterPro" id="IPR025662">
    <property type="entry name" value="Sigma_54_int_dom_ATP-bd_1"/>
</dbReference>
<feature type="domain" description="PAC" evidence="11">
    <location>
        <begin position="149"/>
        <end position="201"/>
    </location>
</feature>
<dbReference type="AlphaFoldDB" id="A0A5C1N925"/>
<dbReference type="PROSITE" id="PS00675">
    <property type="entry name" value="SIGMA54_INTERACT_1"/>
    <property type="match status" value="1"/>
</dbReference>
<dbReference type="SUPFAM" id="SSF55785">
    <property type="entry name" value="PYP-like sensor domain (PAS domain)"/>
    <property type="match status" value="1"/>
</dbReference>
<sequence>MQRIEESLTIEEAYPLFREQGADAVEVFDDAGQTIGVLTATDIEMAMREADLGRLVGECIRYRVTGTPPTSGQANISQNGFNTEPLRSVLNALHDGVYITDAQGVTVTINKAYERITGIRREDVVGFHMADLVKAGYISKSVSLEVIRERRPITLVQTIRDSRKIVVSGMPMFDHDGELQYVVTNVRDVTELLRAKHAQDQLEQLQRIRKTYGVATDDEGAQCLITSHQTIACYDLAQRIAPTQVKVLIQGETGVGKTQLARYIHRHSQRADGPFLELNCTAFPESLLEAELFGYAPGAFTGASSRGKQGLLQVAHGGTLFLDEIGDLPLSLQVKLLKVVEEGRFLPVGGTEFRHADVRLITASHQDLHQRVREGGFREDLYYRIGVVPLTLPPLRERREEIIPLLHHYLDYFNQQYSRHIQWTPEALELLVALDWPGNIRELINLTERLVVTATEDLITSDNLPVDSRPVPARGVTSSGRTLREQVAALEKQLIESALAAHGNTRAAAAALGIDQSTLVKKVQRWRATSPPTTPD</sequence>
<feature type="domain" description="PAS" evidence="10">
    <location>
        <begin position="82"/>
        <end position="126"/>
    </location>
</feature>
<dbReference type="InterPro" id="IPR009057">
    <property type="entry name" value="Homeodomain-like_sf"/>
</dbReference>
<dbReference type="CDD" id="cd00009">
    <property type="entry name" value="AAA"/>
    <property type="match status" value="1"/>
</dbReference>
<evidence type="ECO:0000256" key="7">
    <source>
        <dbReference type="ARBA" id="ARBA00029500"/>
    </source>
</evidence>
<dbReference type="InterPro" id="IPR003593">
    <property type="entry name" value="AAA+_ATPase"/>
</dbReference>
<feature type="domain" description="CBS" evidence="12">
    <location>
        <begin position="1"/>
        <end position="55"/>
    </location>
</feature>
<dbReference type="SUPFAM" id="SSF54631">
    <property type="entry name" value="CBS-domain pair"/>
    <property type="match status" value="1"/>
</dbReference>
<dbReference type="OrthoDB" id="9804019at2"/>
<evidence type="ECO:0000259" key="9">
    <source>
        <dbReference type="PROSITE" id="PS50045"/>
    </source>
</evidence>
<evidence type="ECO:0000256" key="1">
    <source>
        <dbReference type="ARBA" id="ARBA00022741"/>
    </source>
</evidence>
<proteinExistence type="predicted"/>
<dbReference type="RefSeq" id="WP_149282622.1">
    <property type="nucleotide sequence ID" value="NZ_CP038437.2"/>
</dbReference>
<evidence type="ECO:0000259" key="10">
    <source>
        <dbReference type="PROSITE" id="PS50112"/>
    </source>
</evidence>
<dbReference type="Gene3D" id="3.30.450.20">
    <property type="entry name" value="PAS domain"/>
    <property type="match status" value="1"/>
</dbReference>
<dbReference type="InterPro" id="IPR027417">
    <property type="entry name" value="P-loop_NTPase"/>
</dbReference>
<dbReference type="PANTHER" id="PTHR32071:SF57">
    <property type="entry name" value="C4-DICARBOXYLATE TRANSPORT TRANSCRIPTIONAL REGULATORY PROTEIN DCTD"/>
    <property type="match status" value="1"/>
</dbReference>